<protein>
    <submittedName>
        <fullName evidence="2">Uncharacterized protein</fullName>
    </submittedName>
</protein>
<keyword evidence="3" id="KW-1185">Reference proteome</keyword>
<gene>
    <name evidence="2" type="ORF">SNAT2548_LOCUS5588</name>
</gene>
<evidence type="ECO:0000256" key="1">
    <source>
        <dbReference type="SAM" id="MobiDB-lite"/>
    </source>
</evidence>
<dbReference type="EMBL" id="CAJNDS010000358">
    <property type="protein sequence ID" value="CAE7197398.1"/>
    <property type="molecule type" value="Genomic_DNA"/>
</dbReference>
<evidence type="ECO:0000313" key="3">
    <source>
        <dbReference type="Proteomes" id="UP000604046"/>
    </source>
</evidence>
<comment type="caution">
    <text evidence="2">The sequence shown here is derived from an EMBL/GenBank/DDBJ whole genome shotgun (WGS) entry which is preliminary data.</text>
</comment>
<name>A0A812J4I8_9DINO</name>
<dbReference type="Proteomes" id="UP000604046">
    <property type="component" value="Unassembled WGS sequence"/>
</dbReference>
<reference evidence="2" key="1">
    <citation type="submission" date="2021-02" db="EMBL/GenBank/DDBJ databases">
        <authorList>
            <person name="Dougan E. K."/>
            <person name="Rhodes N."/>
            <person name="Thang M."/>
            <person name="Chan C."/>
        </authorList>
    </citation>
    <scope>NUCLEOTIDE SEQUENCE</scope>
</reference>
<accession>A0A812J4I8</accession>
<proteinExistence type="predicted"/>
<feature type="region of interest" description="Disordered" evidence="1">
    <location>
        <begin position="38"/>
        <end position="57"/>
    </location>
</feature>
<sequence>MCQRGALKVAITENYPQVLDGGHNWQMVRLPVGGRDKKDSAIGGVQGVSTYPKARLPSPKREDHFGLLWLDLQSERFQQLKALTDSLHEQIQVLSGVHLPGFQEIVRIHSDKVGDPLGAAFLREGTQ</sequence>
<organism evidence="2 3">
    <name type="scientific">Symbiodinium natans</name>
    <dbReference type="NCBI Taxonomy" id="878477"/>
    <lineage>
        <taxon>Eukaryota</taxon>
        <taxon>Sar</taxon>
        <taxon>Alveolata</taxon>
        <taxon>Dinophyceae</taxon>
        <taxon>Suessiales</taxon>
        <taxon>Symbiodiniaceae</taxon>
        <taxon>Symbiodinium</taxon>
    </lineage>
</organism>
<evidence type="ECO:0000313" key="2">
    <source>
        <dbReference type="EMBL" id="CAE7197398.1"/>
    </source>
</evidence>
<dbReference type="AlphaFoldDB" id="A0A812J4I8"/>